<name>A0A8X6FBN4_TRICU</name>
<feature type="region of interest" description="Disordered" evidence="1">
    <location>
        <begin position="1"/>
        <end position="26"/>
    </location>
</feature>
<keyword evidence="2" id="KW-0812">Transmembrane</keyword>
<reference evidence="3" key="1">
    <citation type="submission" date="2020-07" db="EMBL/GenBank/DDBJ databases">
        <title>Multicomponent nature underlies the extraordinary mechanical properties of spider dragline silk.</title>
        <authorList>
            <person name="Kono N."/>
            <person name="Nakamura H."/>
            <person name="Mori M."/>
            <person name="Yoshida Y."/>
            <person name="Ohtoshi R."/>
            <person name="Malay A.D."/>
            <person name="Moran D.A.P."/>
            <person name="Tomita M."/>
            <person name="Numata K."/>
            <person name="Arakawa K."/>
        </authorList>
    </citation>
    <scope>NUCLEOTIDE SEQUENCE</scope>
</reference>
<proteinExistence type="predicted"/>
<organism evidence="3 4">
    <name type="scientific">Trichonephila clavata</name>
    <name type="common">Joro spider</name>
    <name type="synonym">Nephila clavata</name>
    <dbReference type="NCBI Taxonomy" id="2740835"/>
    <lineage>
        <taxon>Eukaryota</taxon>
        <taxon>Metazoa</taxon>
        <taxon>Ecdysozoa</taxon>
        <taxon>Arthropoda</taxon>
        <taxon>Chelicerata</taxon>
        <taxon>Arachnida</taxon>
        <taxon>Araneae</taxon>
        <taxon>Araneomorphae</taxon>
        <taxon>Entelegynae</taxon>
        <taxon>Araneoidea</taxon>
        <taxon>Nephilidae</taxon>
        <taxon>Trichonephila</taxon>
    </lineage>
</organism>
<evidence type="ECO:0000313" key="3">
    <source>
        <dbReference type="EMBL" id="GFQ75727.1"/>
    </source>
</evidence>
<accession>A0A8X6FBN4</accession>
<dbReference type="AlphaFoldDB" id="A0A8X6FBN4"/>
<evidence type="ECO:0000313" key="4">
    <source>
        <dbReference type="Proteomes" id="UP000887116"/>
    </source>
</evidence>
<sequence length="180" mass="20397">MKKEVFGKPYQSYLSPSSADDQKGRRRRGDESWILGRSSVFCSMFGCEDCAKEDGDLCCKGYLYDQRSNECRYVVLGGATMKLLLFFVLIFSLSSLICGFEYPKMKGDLFGKLFQSYLSSSSADDQKERRKRGLSFPIGKTSLFCTMFGCEDCLIKAGALCCEGYLYDERSNECRLVVLR</sequence>
<gene>
    <name evidence="3" type="ORF">TNCT_76621</name>
</gene>
<comment type="caution">
    <text evidence="3">The sequence shown here is derived from an EMBL/GenBank/DDBJ whole genome shotgun (WGS) entry which is preliminary data.</text>
</comment>
<keyword evidence="2" id="KW-0472">Membrane</keyword>
<evidence type="ECO:0000256" key="2">
    <source>
        <dbReference type="SAM" id="Phobius"/>
    </source>
</evidence>
<dbReference type="Proteomes" id="UP000887116">
    <property type="component" value="Unassembled WGS sequence"/>
</dbReference>
<dbReference type="EMBL" id="BMAO01001766">
    <property type="protein sequence ID" value="GFQ75727.1"/>
    <property type="molecule type" value="Genomic_DNA"/>
</dbReference>
<evidence type="ECO:0000256" key="1">
    <source>
        <dbReference type="SAM" id="MobiDB-lite"/>
    </source>
</evidence>
<protein>
    <submittedName>
        <fullName evidence="3">Uncharacterized protein</fullName>
    </submittedName>
</protein>
<keyword evidence="2" id="KW-1133">Transmembrane helix</keyword>
<keyword evidence="4" id="KW-1185">Reference proteome</keyword>
<feature type="transmembrane region" description="Helical" evidence="2">
    <location>
        <begin position="83"/>
        <end position="102"/>
    </location>
</feature>